<dbReference type="Gene3D" id="1.20.120.1810">
    <property type="match status" value="1"/>
</dbReference>
<comment type="similarity">
    <text evidence="5">Belongs to the sigma-70 factor family.</text>
</comment>
<dbReference type="CDD" id="cd06171">
    <property type="entry name" value="Sigma70_r4"/>
    <property type="match status" value="1"/>
</dbReference>
<evidence type="ECO:0000259" key="7">
    <source>
        <dbReference type="PROSITE" id="PS00716"/>
    </source>
</evidence>
<evidence type="ECO:0000256" key="5">
    <source>
        <dbReference type="RuleBase" id="RU362124"/>
    </source>
</evidence>
<dbReference type="InterPro" id="IPR036388">
    <property type="entry name" value="WH-like_DNA-bd_sf"/>
</dbReference>
<dbReference type="SUPFAM" id="SSF88946">
    <property type="entry name" value="Sigma2 domain of RNA polymerase sigma factors"/>
    <property type="match status" value="1"/>
</dbReference>
<proteinExistence type="inferred from homology"/>
<dbReference type="Gene3D" id="1.10.10.10">
    <property type="entry name" value="Winged helix-like DNA-binding domain superfamily/Winged helix DNA-binding domain"/>
    <property type="match status" value="1"/>
</dbReference>
<dbReference type="SUPFAM" id="SSF88659">
    <property type="entry name" value="Sigma3 and sigma4 domains of RNA polymerase sigma factors"/>
    <property type="match status" value="2"/>
</dbReference>
<evidence type="ECO:0000259" key="6">
    <source>
        <dbReference type="PROSITE" id="PS00715"/>
    </source>
</evidence>
<feature type="domain" description="RNA polymerase sigma-70" evidence="7">
    <location>
        <begin position="216"/>
        <end position="242"/>
    </location>
</feature>
<dbReference type="InterPro" id="IPR013324">
    <property type="entry name" value="RNA_pol_sigma_r3/r4-like"/>
</dbReference>
<dbReference type="InterPro" id="IPR013325">
    <property type="entry name" value="RNA_pol_sigma_r2"/>
</dbReference>
<gene>
    <name evidence="8" type="ORF">SAMN06265827_10595</name>
</gene>
<dbReference type="PANTHER" id="PTHR30385">
    <property type="entry name" value="SIGMA FACTOR F FLAGELLAR"/>
    <property type="match status" value="1"/>
</dbReference>
<dbReference type="InterPro" id="IPR007630">
    <property type="entry name" value="RNA_pol_sigma70_r4"/>
</dbReference>
<feature type="domain" description="RNA polymerase sigma-70" evidence="6">
    <location>
        <begin position="63"/>
        <end position="76"/>
    </location>
</feature>
<dbReference type="Proteomes" id="UP000219573">
    <property type="component" value="Unassembled WGS sequence"/>
</dbReference>
<evidence type="ECO:0000256" key="4">
    <source>
        <dbReference type="ARBA" id="ARBA00023163"/>
    </source>
</evidence>
<dbReference type="NCBIfam" id="TIGR02937">
    <property type="entry name" value="sigma70-ECF"/>
    <property type="match status" value="1"/>
</dbReference>
<reference evidence="9" key="1">
    <citation type="submission" date="2017-09" db="EMBL/GenBank/DDBJ databases">
        <authorList>
            <person name="Varghese N."/>
            <person name="Submissions S."/>
        </authorList>
    </citation>
    <scope>NUCLEOTIDE SEQUENCE [LARGE SCALE GENOMIC DNA]</scope>
    <source>
        <strain evidence="9">MSL47</strain>
    </source>
</reference>
<dbReference type="GO" id="GO:0003677">
    <property type="term" value="F:DNA binding"/>
    <property type="evidence" value="ECO:0007669"/>
    <property type="project" value="UniProtKB-KW"/>
</dbReference>
<accession>A0A285G842</accession>
<protein>
    <recommendedName>
        <fullName evidence="5">RNA polymerase sigma factor</fullName>
    </recommendedName>
</protein>
<evidence type="ECO:0000256" key="2">
    <source>
        <dbReference type="ARBA" id="ARBA00023082"/>
    </source>
</evidence>
<evidence type="ECO:0000313" key="9">
    <source>
        <dbReference type="Proteomes" id="UP000219573"/>
    </source>
</evidence>
<keyword evidence="1 5" id="KW-0805">Transcription regulation</keyword>
<evidence type="ECO:0000313" key="8">
    <source>
        <dbReference type="EMBL" id="SNY19294.1"/>
    </source>
</evidence>
<dbReference type="RefSeq" id="WP_172431833.1">
    <property type="nucleotide sequence ID" value="NZ_OBDZ01000005.1"/>
</dbReference>
<dbReference type="Gene3D" id="1.20.140.160">
    <property type="match status" value="1"/>
</dbReference>
<dbReference type="PRINTS" id="PR00046">
    <property type="entry name" value="SIGMA70FCT"/>
</dbReference>
<comment type="function">
    <text evidence="5">Sigma factors are initiation factors that promote the attachment of RNA polymerase to specific initiation sites and are then released.</text>
</comment>
<evidence type="ECO:0000256" key="1">
    <source>
        <dbReference type="ARBA" id="ARBA00023015"/>
    </source>
</evidence>
<dbReference type="GO" id="GO:0016987">
    <property type="term" value="F:sigma factor activity"/>
    <property type="evidence" value="ECO:0007669"/>
    <property type="project" value="UniProtKB-KW"/>
</dbReference>
<dbReference type="InterPro" id="IPR000943">
    <property type="entry name" value="RNA_pol_sigma70"/>
</dbReference>
<dbReference type="Pfam" id="PF04545">
    <property type="entry name" value="Sigma70_r4"/>
    <property type="match status" value="1"/>
</dbReference>
<dbReference type="PROSITE" id="PS00716">
    <property type="entry name" value="SIGMA70_2"/>
    <property type="match status" value="1"/>
</dbReference>
<dbReference type="InterPro" id="IPR014284">
    <property type="entry name" value="RNA_pol_sigma-70_dom"/>
</dbReference>
<keyword evidence="2 5" id="KW-0731">Sigma factor</keyword>
<evidence type="ECO:0000256" key="3">
    <source>
        <dbReference type="ARBA" id="ARBA00023125"/>
    </source>
</evidence>
<dbReference type="Pfam" id="PF04542">
    <property type="entry name" value="Sigma70_r2"/>
    <property type="match status" value="1"/>
</dbReference>
<name>A0A285G842_9FIRM</name>
<dbReference type="GO" id="GO:0006352">
    <property type="term" value="P:DNA-templated transcription initiation"/>
    <property type="evidence" value="ECO:0007669"/>
    <property type="project" value="InterPro"/>
</dbReference>
<dbReference type="EMBL" id="OBDZ01000005">
    <property type="protein sequence ID" value="SNY19294.1"/>
    <property type="molecule type" value="Genomic_DNA"/>
</dbReference>
<keyword evidence="9" id="KW-1185">Reference proteome</keyword>
<dbReference type="AlphaFoldDB" id="A0A285G842"/>
<dbReference type="PANTHER" id="PTHR30385:SF4">
    <property type="entry name" value="RNA POLYMERASE SIGMA-E FACTOR"/>
    <property type="match status" value="1"/>
</dbReference>
<sequence length="435" mass="49609">MSLVKLNNFNTDRRYLESNQTIKLIKKYRDTGDKIYKDQAVEGNIGLVLKELQRWRRAGAINEFFQVGCIGLIKAIDYFDISKGVCFSTYAVPMISGEIHRWHRDKKGLSRRYIEALSQYQKIKNDNPDLSFKEIAEIIEVDVCEMKYILDCSSHDSLNRSIGVGEDGDSVELGHFIPGDDFEGDAIDLIMLKKALEQLPTRVRKIIILKYFEGKTQVEIGKKFGVSQAQISRLEKQALSKIRKYYEEDKIMQLTNIEKKIKSLLMTGDKLGLDEYEVKVLKLRLIKELSYEKMANRLGCGNSTAYKHYQAALEKLDKYNSSDTEASNQEVEQIMNVIDKKEDLDESKDTKVVQESVEAKKEVNKVNSVEEVEEPKSVEVEDDETKLDSDYIAVLVNQEGQASFLESSDSSVILKACELFESHADTQAIACKRIG</sequence>
<keyword evidence="3 5" id="KW-0238">DNA-binding</keyword>
<keyword evidence="4 5" id="KW-0804">Transcription</keyword>
<dbReference type="InterPro" id="IPR007627">
    <property type="entry name" value="RNA_pol_sigma70_r2"/>
</dbReference>
<organism evidence="8 9">
    <name type="scientific">Orenia metallireducens</name>
    <dbReference type="NCBI Taxonomy" id="1413210"/>
    <lineage>
        <taxon>Bacteria</taxon>
        <taxon>Bacillati</taxon>
        <taxon>Bacillota</taxon>
        <taxon>Clostridia</taxon>
        <taxon>Halanaerobiales</taxon>
        <taxon>Halobacteroidaceae</taxon>
        <taxon>Orenia</taxon>
    </lineage>
</organism>
<dbReference type="PROSITE" id="PS00715">
    <property type="entry name" value="SIGMA70_1"/>
    <property type="match status" value="1"/>
</dbReference>